<proteinExistence type="predicted"/>
<dbReference type="Gene3D" id="3.40.50.2300">
    <property type="match status" value="1"/>
</dbReference>
<evidence type="ECO:0000256" key="3">
    <source>
        <dbReference type="PROSITE-ProRule" id="PRU00169"/>
    </source>
</evidence>
<dbReference type="CDD" id="cd16936">
    <property type="entry name" value="HATPase_RsbW-like"/>
    <property type="match status" value="1"/>
</dbReference>
<dbReference type="SUPFAM" id="SSF52172">
    <property type="entry name" value="CheY-like"/>
    <property type="match status" value="1"/>
</dbReference>
<dbReference type="PROSITE" id="PS50110">
    <property type="entry name" value="RESPONSE_REGULATORY"/>
    <property type="match status" value="1"/>
</dbReference>
<accession>A0ABV7TWR8</accession>
<dbReference type="SMART" id="SM00448">
    <property type="entry name" value="REC"/>
    <property type="match status" value="1"/>
</dbReference>
<dbReference type="Gene3D" id="3.60.40.10">
    <property type="entry name" value="PPM-type phosphatase domain"/>
    <property type="match status" value="1"/>
</dbReference>
<dbReference type="Pfam" id="PF00072">
    <property type="entry name" value="Response_reg"/>
    <property type="match status" value="1"/>
</dbReference>
<dbReference type="InterPro" id="IPR001932">
    <property type="entry name" value="PPM-type_phosphatase-like_dom"/>
</dbReference>
<dbReference type="InterPro" id="IPR036457">
    <property type="entry name" value="PPM-type-like_dom_sf"/>
</dbReference>
<reference evidence="6" key="1">
    <citation type="journal article" date="2019" name="Int. J. Syst. Evol. Microbiol.">
        <title>The Global Catalogue of Microorganisms (GCM) 10K type strain sequencing project: providing services to taxonomists for standard genome sequencing and annotation.</title>
        <authorList>
            <consortium name="The Broad Institute Genomics Platform"/>
            <consortium name="The Broad Institute Genome Sequencing Center for Infectious Disease"/>
            <person name="Wu L."/>
            <person name="Ma J."/>
        </authorList>
    </citation>
    <scope>NUCLEOTIDE SEQUENCE [LARGE SCALE GENOMIC DNA]</scope>
    <source>
        <strain evidence="6">KCTC 42195</strain>
    </source>
</reference>
<dbReference type="PANTHER" id="PTHR45339:SF1">
    <property type="entry name" value="HYBRID SIGNAL TRANSDUCTION HISTIDINE KINASE J"/>
    <property type="match status" value="1"/>
</dbReference>
<dbReference type="RefSeq" id="WP_390280541.1">
    <property type="nucleotide sequence ID" value="NZ_JBHRYH010000043.1"/>
</dbReference>
<dbReference type="EMBL" id="JBHRYH010000043">
    <property type="protein sequence ID" value="MFC3627164.1"/>
    <property type="molecule type" value="Genomic_DNA"/>
</dbReference>
<dbReference type="SMART" id="SM00331">
    <property type="entry name" value="PP2C_SIG"/>
    <property type="match status" value="1"/>
</dbReference>
<evidence type="ECO:0000256" key="2">
    <source>
        <dbReference type="ARBA" id="ARBA00023012"/>
    </source>
</evidence>
<dbReference type="PANTHER" id="PTHR45339">
    <property type="entry name" value="HYBRID SIGNAL TRANSDUCTION HISTIDINE KINASE J"/>
    <property type="match status" value="1"/>
</dbReference>
<dbReference type="SUPFAM" id="SSF55874">
    <property type="entry name" value="ATPase domain of HSP90 chaperone/DNA topoisomerase II/histidine kinase"/>
    <property type="match status" value="1"/>
</dbReference>
<keyword evidence="2" id="KW-0902">Two-component regulatory system</keyword>
<dbReference type="InterPro" id="IPR001789">
    <property type="entry name" value="Sig_transdc_resp-reg_receiver"/>
</dbReference>
<comment type="caution">
    <text evidence="5">The sequence shown here is derived from an EMBL/GenBank/DDBJ whole genome shotgun (WGS) entry which is preliminary data.</text>
</comment>
<dbReference type="InterPro" id="IPR036890">
    <property type="entry name" value="HATPase_C_sf"/>
</dbReference>
<gene>
    <name evidence="5" type="ORF">ACFOKJ_13680</name>
</gene>
<evidence type="ECO:0000256" key="1">
    <source>
        <dbReference type="ARBA" id="ARBA00022553"/>
    </source>
</evidence>
<evidence type="ECO:0000313" key="6">
    <source>
        <dbReference type="Proteomes" id="UP001595636"/>
    </source>
</evidence>
<dbReference type="CDD" id="cd17546">
    <property type="entry name" value="REC_hyHK_CKI1_RcsC-like"/>
    <property type="match status" value="1"/>
</dbReference>
<evidence type="ECO:0000313" key="5">
    <source>
        <dbReference type="EMBL" id="MFC3627164.1"/>
    </source>
</evidence>
<organism evidence="5 6">
    <name type="scientific">Vogesella amnigena</name>
    <dbReference type="NCBI Taxonomy" id="1507449"/>
    <lineage>
        <taxon>Bacteria</taxon>
        <taxon>Pseudomonadati</taxon>
        <taxon>Pseudomonadota</taxon>
        <taxon>Betaproteobacteria</taxon>
        <taxon>Neisseriales</taxon>
        <taxon>Chromobacteriaceae</taxon>
        <taxon>Vogesella</taxon>
    </lineage>
</organism>
<protein>
    <submittedName>
        <fullName evidence="5">SpoIIE family protein phosphatase</fullName>
    </submittedName>
</protein>
<evidence type="ECO:0000259" key="4">
    <source>
        <dbReference type="PROSITE" id="PS50110"/>
    </source>
</evidence>
<dbReference type="SUPFAM" id="SSF81606">
    <property type="entry name" value="PP2C-like"/>
    <property type="match status" value="1"/>
</dbReference>
<keyword evidence="6" id="KW-1185">Reference proteome</keyword>
<dbReference type="Proteomes" id="UP001595636">
    <property type="component" value="Unassembled WGS sequence"/>
</dbReference>
<dbReference type="Pfam" id="PF13581">
    <property type="entry name" value="HATPase_c_2"/>
    <property type="match status" value="1"/>
</dbReference>
<dbReference type="Gene3D" id="3.30.565.10">
    <property type="entry name" value="Histidine kinase-like ATPase, C-terminal domain"/>
    <property type="match status" value="1"/>
</dbReference>
<dbReference type="InterPro" id="IPR011006">
    <property type="entry name" value="CheY-like_superfamily"/>
</dbReference>
<keyword evidence="1 3" id="KW-0597">Phosphoprotein</keyword>
<name>A0ABV7TWR8_9NEIS</name>
<feature type="modified residue" description="4-aspartylphosphate" evidence="3">
    <location>
        <position position="54"/>
    </location>
</feature>
<dbReference type="Pfam" id="PF07228">
    <property type="entry name" value="SpoIIE"/>
    <property type="match status" value="1"/>
</dbReference>
<dbReference type="InterPro" id="IPR003594">
    <property type="entry name" value="HATPase_dom"/>
</dbReference>
<feature type="domain" description="Response regulatory" evidence="4">
    <location>
        <begin position="5"/>
        <end position="121"/>
    </location>
</feature>
<sequence length="551" mass="60559">MRQLNVLVVDDSKVNRLVIARLIHNLGHLVTEAGDGAEALACCEAQLPDLILMDVIMPVMDGLTTTRLLRERYTRQWIPIIFLTGKSEQEDVLTGLAAGGDDYLTKPVDTKLLAAKIRVMVRIAEMQQRIAQDAQRLEAYYHANQMEQQLAQHVLHNLYGDRQDDTLEQWIRPTVQFSGDIITAAKSPTDTLHFMLADSTGHGLAAAIACLPAATVFYAMTQKGFGIHAIAREINKKLKQQLPVGRFVAATLVAISPQERTVTVWNGGLPFAAFINERGEVEKQFVSSHPPLGILPNADFDPAVEVFRWNQPGRVMVCSDGLTEALDSNGQLLDLAQITRLLARPLPDKVIDQVAGTVSRNLGEQENADDISVVIAPCSNDSQPAVVHAQPSGFTHLDNWEIRLSFGPKELREDLGMPTLLGWLNQIGLNEQQFSDMLLVVSELFNNALDHGLLALDSADKDSSNGFIHYLTQRQQRLAALQQGSIQVAMWRDGSLLRLSVKDSGGGFDLSAQPGQADDAKHGRGIALIHRLCQQVGYHDGGTRAEVAYQL</sequence>